<name>A0A371HSD4_MUCPR</name>
<feature type="non-terminal residue" evidence="2">
    <location>
        <position position="1"/>
    </location>
</feature>
<reference evidence="2" key="1">
    <citation type="submission" date="2018-05" db="EMBL/GenBank/DDBJ databases">
        <title>Draft genome of Mucuna pruriens seed.</title>
        <authorList>
            <person name="Nnadi N.E."/>
            <person name="Vos R."/>
            <person name="Hasami M.H."/>
            <person name="Devisetty U.K."/>
            <person name="Aguiy J.C."/>
        </authorList>
    </citation>
    <scope>NUCLEOTIDE SEQUENCE [LARGE SCALE GENOMIC DNA]</scope>
    <source>
        <strain evidence="2">JCA_2017</strain>
    </source>
</reference>
<keyword evidence="3" id="KW-1185">Reference proteome</keyword>
<dbReference type="InterPro" id="IPR025724">
    <property type="entry name" value="GAG-pre-integrase_dom"/>
</dbReference>
<dbReference type="EMBL" id="QJKJ01001833">
    <property type="protein sequence ID" value="RDY05683.1"/>
    <property type="molecule type" value="Genomic_DNA"/>
</dbReference>
<dbReference type="PANTHER" id="PTHR42648:SF28">
    <property type="entry name" value="TRANSPOSON-ENCODED PROTEIN WITH RIBONUCLEASE H-LIKE AND RETROVIRUS ZINC FINGER-LIKE DOMAINS"/>
    <property type="match status" value="1"/>
</dbReference>
<dbReference type="OrthoDB" id="1751483at2759"/>
<proteinExistence type="predicted"/>
<gene>
    <name evidence="2" type="ORF">CR513_10444</name>
</gene>
<evidence type="ECO:0000259" key="1">
    <source>
        <dbReference type="Pfam" id="PF13976"/>
    </source>
</evidence>
<dbReference type="SUPFAM" id="SSF53098">
    <property type="entry name" value="Ribonuclease H-like"/>
    <property type="match status" value="1"/>
</dbReference>
<dbReference type="AlphaFoldDB" id="A0A371HSD4"/>
<dbReference type="Pfam" id="PF13976">
    <property type="entry name" value="gag_pre-integrs"/>
    <property type="match status" value="1"/>
</dbReference>
<dbReference type="InterPro" id="IPR012337">
    <property type="entry name" value="RNaseH-like_sf"/>
</dbReference>
<evidence type="ECO:0000313" key="2">
    <source>
        <dbReference type="EMBL" id="RDY05683.1"/>
    </source>
</evidence>
<feature type="domain" description="GAG-pre-integrase" evidence="1">
    <location>
        <begin position="21"/>
        <end position="72"/>
    </location>
</feature>
<evidence type="ECO:0000313" key="3">
    <source>
        <dbReference type="Proteomes" id="UP000257109"/>
    </source>
</evidence>
<comment type="caution">
    <text evidence="2">The sequence shown here is derived from an EMBL/GenBank/DDBJ whole genome shotgun (WGS) entry which is preliminary data.</text>
</comment>
<dbReference type="InterPro" id="IPR039537">
    <property type="entry name" value="Retrotran_Ty1/copia-like"/>
</dbReference>
<dbReference type="Proteomes" id="UP000257109">
    <property type="component" value="Unassembled WGS sequence"/>
</dbReference>
<protein>
    <recommendedName>
        <fullName evidence="1">GAG-pre-integrase domain-containing protein</fullName>
    </recommendedName>
</protein>
<dbReference type="PANTHER" id="PTHR42648">
    <property type="entry name" value="TRANSPOSASE, PUTATIVE-RELATED"/>
    <property type="match status" value="1"/>
</dbReference>
<accession>A0A371HSD4</accession>
<sequence length="156" mass="18463">MTKGEKISKLYWTKTLVAKDSVNVMDMEASLWYRRLSHISEKGLNCLVKKDMLPGLKNAKLEKYSHCMPGKQTRVSFKKHPPSRKLEFLELVHFDVYGPLKVKKLWVYVLKTKDQVLEKFKHFQTLVERQLGKKVKCIRFDNGGKYCEPFDIYYKQ</sequence>
<organism evidence="2 3">
    <name type="scientific">Mucuna pruriens</name>
    <name type="common">Velvet bean</name>
    <name type="synonym">Dolichos pruriens</name>
    <dbReference type="NCBI Taxonomy" id="157652"/>
    <lineage>
        <taxon>Eukaryota</taxon>
        <taxon>Viridiplantae</taxon>
        <taxon>Streptophyta</taxon>
        <taxon>Embryophyta</taxon>
        <taxon>Tracheophyta</taxon>
        <taxon>Spermatophyta</taxon>
        <taxon>Magnoliopsida</taxon>
        <taxon>eudicotyledons</taxon>
        <taxon>Gunneridae</taxon>
        <taxon>Pentapetalae</taxon>
        <taxon>rosids</taxon>
        <taxon>fabids</taxon>
        <taxon>Fabales</taxon>
        <taxon>Fabaceae</taxon>
        <taxon>Papilionoideae</taxon>
        <taxon>50 kb inversion clade</taxon>
        <taxon>NPAAA clade</taxon>
        <taxon>indigoferoid/millettioid clade</taxon>
        <taxon>Phaseoleae</taxon>
        <taxon>Mucuna</taxon>
    </lineage>
</organism>
<dbReference type="STRING" id="157652.A0A371HSD4"/>